<dbReference type="PANTHER" id="PTHR15020:SF50">
    <property type="entry name" value="UPF0659 PROTEIN YMR090W"/>
    <property type="match status" value="1"/>
</dbReference>
<dbReference type="Pfam" id="PF13460">
    <property type="entry name" value="NAD_binding_10"/>
    <property type="match status" value="1"/>
</dbReference>
<accession>A0A8H5LZI8</accession>
<dbReference type="InterPro" id="IPR016040">
    <property type="entry name" value="NAD(P)-bd_dom"/>
</dbReference>
<organism evidence="2 3">
    <name type="scientific">Collybiopsis confluens</name>
    <dbReference type="NCBI Taxonomy" id="2823264"/>
    <lineage>
        <taxon>Eukaryota</taxon>
        <taxon>Fungi</taxon>
        <taxon>Dikarya</taxon>
        <taxon>Basidiomycota</taxon>
        <taxon>Agaricomycotina</taxon>
        <taxon>Agaricomycetes</taxon>
        <taxon>Agaricomycetidae</taxon>
        <taxon>Agaricales</taxon>
        <taxon>Marasmiineae</taxon>
        <taxon>Omphalotaceae</taxon>
        <taxon>Collybiopsis</taxon>
    </lineage>
</organism>
<comment type="caution">
    <text evidence="2">The sequence shown here is derived from an EMBL/GenBank/DDBJ whole genome shotgun (WGS) entry which is preliminary data.</text>
</comment>
<dbReference type="Gene3D" id="3.40.50.720">
    <property type="entry name" value="NAD(P)-binding Rossmann-like Domain"/>
    <property type="match status" value="1"/>
</dbReference>
<dbReference type="SUPFAM" id="SSF51735">
    <property type="entry name" value="NAD(P)-binding Rossmann-fold domains"/>
    <property type="match status" value="1"/>
</dbReference>
<dbReference type="PANTHER" id="PTHR15020">
    <property type="entry name" value="FLAVIN REDUCTASE-RELATED"/>
    <property type="match status" value="1"/>
</dbReference>
<feature type="domain" description="NAD(P)-binding" evidence="1">
    <location>
        <begin position="8"/>
        <end position="224"/>
    </location>
</feature>
<proteinExistence type="predicted"/>
<reference evidence="2 3" key="1">
    <citation type="journal article" date="2020" name="ISME J.">
        <title>Uncovering the hidden diversity of litter-decomposition mechanisms in mushroom-forming fungi.</title>
        <authorList>
            <person name="Floudas D."/>
            <person name="Bentzer J."/>
            <person name="Ahren D."/>
            <person name="Johansson T."/>
            <person name="Persson P."/>
            <person name="Tunlid A."/>
        </authorList>
    </citation>
    <scope>NUCLEOTIDE SEQUENCE [LARGE SCALE GENOMIC DNA]</scope>
    <source>
        <strain evidence="2 3">CBS 406.79</strain>
    </source>
</reference>
<evidence type="ECO:0000313" key="2">
    <source>
        <dbReference type="EMBL" id="KAF5375307.1"/>
    </source>
</evidence>
<gene>
    <name evidence="2" type="ORF">D9757_009687</name>
</gene>
<keyword evidence="3" id="KW-1185">Reference proteome</keyword>
<evidence type="ECO:0000259" key="1">
    <source>
        <dbReference type="Pfam" id="PF13460"/>
    </source>
</evidence>
<dbReference type="EMBL" id="JAACJN010000098">
    <property type="protein sequence ID" value="KAF5375307.1"/>
    <property type="molecule type" value="Genomic_DNA"/>
</dbReference>
<protein>
    <recommendedName>
        <fullName evidence="1">NAD(P)-binding domain-containing protein</fullName>
    </recommendedName>
</protein>
<evidence type="ECO:0000313" key="3">
    <source>
        <dbReference type="Proteomes" id="UP000518752"/>
    </source>
</evidence>
<dbReference type="OrthoDB" id="10254604at2759"/>
<dbReference type="AlphaFoldDB" id="A0A8H5LZI8"/>
<name>A0A8H5LZI8_9AGAR</name>
<sequence>MVQVLLLGGHGKVALHMTRILASHSHKIVSIIRNPDHAKEIQDLYPPNPSLIKPVVASIEETDVEGAKELMKDIDWVVWSAGAGGKGGVERTKAVDEDAAKRFITAAISSASVKKFLMVSASISRRSPASYWDDADQNTFDKGWKAIGDYCAAKLAADEFLFDESRKAVESGERKGKGWVDICLRPGTLSDVPATGKVDLGKSKVAGSVPREDVAAVGVELLEKENGGGLWVDLIAGEESIAAAVDRVVAGRITSRE</sequence>
<dbReference type="Proteomes" id="UP000518752">
    <property type="component" value="Unassembled WGS sequence"/>
</dbReference>
<dbReference type="InterPro" id="IPR036291">
    <property type="entry name" value="NAD(P)-bd_dom_sf"/>
</dbReference>